<evidence type="ECO:0000256" key="3">
    <source>
        <dbReference type="ARBA" id="ARBA00012239"/>
    </source>
</evidence>
<dbReference type="GO" id="GO:0006534">
    <property type="term" value="P:cysteine metabolic process"/>
    <property type="evidence" value="ECO:0007669"/>
    <property type="project" value="InterPro"/>
</dbReference>
<comment type="cofactor">
    <cofactor evidence="1">
        <name>pyridoxal 5'-phosphate</name>
        <dbReference type="ChEBI" id="CHEBI:597326"/>
    </cofactor>
</comment>
<dbReference type="Proteomes" id="UP000032552">
    <property type="component" value="Unassembled WGS sequence"/>
</dbReference>
<organism evidence="8 9">
    <name type="scientific">Lacticaseibacillus paracasei NRIC 0644</name>
    <dbReference type="NCBI Taxonomy" id="1435038"/>
    <lineage>
        <taxon>Bacteria</taxon>
        <taxon>Bacillati</taxon>
        <taxon>Bacillota</taxon>
        <taxon>Bacilli</taxon>
        <taxon>Lactobacillales</taxon>
        <taxon>Lactobacillaceae</taxon>
        <taxon>Lacticaseibacillus</taxon>
    </lineage>
</organism>
<keyword evidence="5" id="KW-0663">Pyridoxal phosphate</keyword>
<dbReference type="CDD" id="cd06453">
    <property type="entry name" value="SufS_like"/>
    <property type="match status" value="1"/>
</dbReference>
<dbReference type="PANTHER" id="PTHR43586">
    <property type="entry name" value="CYSTEINE DESULFURASE"/>
    <property type="match status" value="1"/>
</dbReference>
<evidence type="ECO:0000256" key="2">
    <source>
        <dbReference type="ARBA" id="ARBA00010447"/>
    </source>
</evidence>
<dbReference type="GO" id="GO:0030170">
    <property type="term" value="F:pyridoxal phosphate binding"/>
    <property type="evidence" value="ECO:0007669"/>
    <property type="project" value="InterPro"/>
</dbReference>
<evidence type="ECO:0000259" key="7">
    <source>
        <dbReference type="Pfam" id="PF00266"/>
    </source>
</evidence>
<dbReference type="AlphaFoldDB" id="A0A0C9NXL0"/>
<feature type="domain" description="Aminotransferase class V" evidence="7">
    <location>
        <begin position="15"/>
        <end position="383"/>
    </location>
</feature>
<comment type="catalytic activity">
    <reaction evidence="6">
        <text>(sulfur carrier)-H + L-cysteine = (sulfur carrier)-SH + L-alanine</text>
        <dbReference type="Rhea" id="RHEA:43892"/>
        <dbReference type="Rhea" id="RHEA-COMP:14737"/>
        <dbReference type="Rhea" id="RHEA-COMP:14739"/>
        <dbReference type="ChEBI" id="CHEBI:29917"/>
        <dbReference type="ChEBI" id="CHEBI:35235"/>
        <dbReference type="ChEBI" id="CHEBI:57972"/>
        <dbReference type="ChEBI" id="CHEBI:64428"/>
        <dbReference type="EC" id="2.8.1.7"/>
    </reaction>
</comment>
<proteinExistence type="inferred from homology"/>
<dbReference type="Gene3D" id="3.40.640.10">
    <property type="entry name" value="Type I PLP-dependent aspartate aminotransferase-like (Major domain)"/>
    <property type="match status" value="1"/>
</dbReference>
<gene>
    <name evidence="8" type="ORF">LC0644_1274</name>
</gene>
<dbReference type="PANTHER" id="PTHR43586:SF8">
    <property type="entry name" value="CYSTEINE DESULFURASE 1, CHLOROPLASTIC"/>
    <property type="match status" value="1"/>
</dbReference>
<keyword evidence="4" id="KW-0808">Transferase</keyword>
<protein>
    <recommendedName>
        <fullName evidence="3">cysteine desulfurase</fullName>
        <ecNumber evidence="3">2.8.1.7</ecNumber>
    </recommendedName>
</protein>
<sequence length="398" mass="42442">MREQFPFFKAHPELVYLDTAATSQKPQALLDAIQNYYVNDNANVHRGLYKLAYDTTEAYENVRQQVAGFLGAASADEIIFTRGTTDSLNLVASAYGPQVVAAGSQIVVTGAEHHSNFIPWQQLAKRQQATFTVTPVKPDGTVDIAALLAAITPQTKVVAVAQVTNVAGDTLPIAKIAAKAHAVGAVVVVDGAQAVAHLAVDVQAMGADFYAFSGHKIYGPTGIGVLYGRADLLQHMPPIQFGGEMISEVRDDVSTWADGPIKYEAGTPHIAGVIGLGAALTWFDQSVNAAAFDNEHQLANQLRAGLAAIPDVTVYGNQASLATVSFNLIGIHPHDLATFLDEQQIAVRAGHHCAQPLMARLGVPATVRASFGVYNNVNDVERLIQAVQAARRYFHGID</sequence>
<comment type="similarity">
    <text evidence="2">Belongs to the class-V pyridoxal-phosphate-dependent aminotransferase family. Csd subfamily.</text>
</comment>
<dbReference type="SUPFAM" id="SSF53383">
    <property type="entry name" value="PLP-dependent transferases"/>
    <property type="match status" value="1"/>
</dbReference>
<evidence type="ECO:0000256" key="6">
    <source>
        <dbReference type="ARBA" id="ARBA00050776"/>
    </source>
</evidence>
<dbReference type="InterPro" id="IPR015422">
    <property type="entry name" value="PyrdxlP-dep_Trfase_small"/>
</dbReference>
<dbReference type="Gene3D" id="3.90.1150.10">
    <property type="entry name" value="Aspartate Aminotransferase, domain 1"/>
    <property type="match status" value="1"/>
</dbReference>
<dbReference type="InterPro" id="IPR015424">
    <property type="entry name" value="PyrdxlP-dep_Trfase"/>
</dbReference>
<reference evidence="9" key="1">
    <citation type="submission" date="2014-05" db="EMBL/GenBank/DDBJ databases">
        <title>Whole genome sequencing of Lactobacillus casei NRIC0644.</title>
        <authorList>
            <person name="Atarashi H."/>
            <person name="Yoshida Y."/>
            <person name="Fujimura S."/>
            <person name="Tanaka N."/>
            <person name="Shiwa Y."/>
            <person name="Yoshikawa H."/>
            <person name="Okada S."/>
            <person name="Nakagawa J."/>
        </authorList>
    </citation>
    <scope>NUCLEOTIDE SEQUENCE [LARGE SCALE GENOMIC DNA]</scope>
    <source>
        <strain evidence="9">NRIC0644</strain>
    </source>
</reference>
<dbReference type="InterPro" id="IPR010970">
    <property type="entry name" value="Cys_dSase_SufS"/>
</dbReference>
<dbReference type="NCBIfam" id="TIGR01979">
    <property type="entry name" value="sufS"/>
    <property type="match status" value="1"/>
</dbReference>
<evidence type="ECO:0000256" key="4">
    <source>
        <dbReference type="ARBA" id="ARBA00022679"/>
    </source>
</evidence>
<name>A0A0C9NXL0_LACPA</name>
<evidence type="ECO:0000313" key="8">
    <source>
        <dbReference type="EMBL" id="GAN36685.1"/>
    </source>
</evidence>
<dbReference type="RefSeq" id="WP_045624920.1">
    <property type="nucleotide sequence ID" value="NZ_BAYM01000086.1"/>
</dbReference>
<dbReference type="EC" id="2.8.1.7" evidence="3"/>
<accession>A0A0C9NXL0</accession>
<dbReference type="InterPro" id="IPR016454">
    <property type="entry name" value="Cysteine_dSase"/>
</dbReference>
<comment type="caution">
    <text evidence="8">The sequence shown here is derived from an EMBL/GenBank/DDBJ whole genome shotgun (WGS) entry which is preliminary data.</text>
</comment>
<dbReference type="PIRSF" id="PIRSF005572">
    <property type="entry name" value="NifS"/>
    <property type="match status" value="1"/>
</dbReference>
<dbReference type="EMBL" id="BAYM01000086">
    <property type="protein sequence ID" value="GAN36685.1"/>
    <property type="molecule type" value="Genomic_DNA"/>
</dbReference>
<evidence type="ECO:0000256" key="5">
    <source>
        <dbReference type="ARBA" id="ARBA00022898"/>
    </source>
</evidence>
<dbReference type="GO" id="GO:0031071">
    <property type="term" value="F:cysteine desulfurase activity"/>
    <property type="evidence" value="ECO:0007669"/>
    <property type="project" value="UniProtKB-EC"/>
</dbReference>
<dbReference type="InterPro" id="IPR015421">
    <property type="entry name" value="PyrdxlP-dep_Trfase_major"/>
</dbReference>
<evidence type="ECO:0000313" key="9">
    <source>
        <dbReference type="Proteomes" id="UP000032552"/>
    </source>
</evidence>
<dbReference type="Pfam" id="PF00266">
    <property type="entry name" value="Aminotran_5"/>
    <property type="match status" value="1"/>
</dbReference>
<dbReference type="InterPro" id="IPR000192">
    <property type="entry name" value="Aminotrans_V_dom"/>
</dbReference>
<evidence type="ECO:0000256" key="1">
    <source>
        <dbReference type="ARBA" id="ARBA00001933"/>
    </source>
</evidence>